<evidence type="ECO:0000259" key="1">
    <source>
        <dbReference type="Pfam" id="PF12697"/>
    </source>
</evidence>
<proteinExistence type="predicted"/>
<dbReference type="PANTHER" id="PTHR43433">
    <property type="entry name" value="HYDROLASE, ALPHA/BETA FOLD FAMILY PROTEIN"/>
    <property type="match status" value="1"/>
</dbReference>
<organism evidence="2 3">
    <name type="scientific">Cohaesibacter marisflavi</name>
    <dbReference type="NCBI Taxonomy" id="655353"/>
    <lineage>
        <taxon>Bacteria</taxon>
        <taxon>Pseudomonadati</taxon>
        <taxon>Pseudomonadota</taxon>
        <taxon>Alphaproteobacteria</taxon>
        <taxon>Hyphomicrobiales</taxon>
        <taxon>Cohaesibacteraceae</taxon>
    </lineage>
</organism>
<protein>
    <submittedName>
        <fullName evidence="2">Pimeloyl-ACP methyl ester carboxylesterase</fullName>
    </submittedName>
</protein>
<dbReference type="InterPro" id="IPR029058">
    <property type="entry name" value="AB_hydrolase_fold"/>
</dbReference>
<dbReference type="EMBL" id="FOVR01000004">
    <property type="protein sequence ID" value="SFO23280.1"/>
    <property type="molecule type" value="Genomic_DNA"/>
</dbReference>
<dbReference type="PANTHER" id="PTHR43433:SF5">
    <property type="entry name" value="AB HYDROLASE-1 DOMAIN-CONTAINING PROTEIN"/>
    <property type="match status" value="1"/>
</dbReference>
<evidence type="ECO:0000313" key="3">
    <source>
        <dbReference type="Proteomes" id="UP000199236"/>
    </source>
</evidence>
<name>A0A1I5FHR8_9HYPH</name>
<feature type="domain" description="AB hydrolase-1" evidence="1">
    <location>
        <begin position="36"/>
        <end position="281"/>
    </location>
</feature>
<sequence length="303" mass="32725">MPASLHKIMARSQTIHTSKGPIEYACNGNSQAPACLLIHGGMGGIDQSALLGIATLGSCPAIRTIPLSRPGYLGSPLSGRKSPKEQADLFAGLLDELQIDRAAIMAISAGGPSAIEFAARYQDRCAALILVSCCTTLLPVKRAIRMRLGLMSLLSKSESAIAWLQKRARQNPAKTASRSISDPALLKQVKADTEAWPLMQALQDSLFDRMPQRLPGTINDTQQLSKERDSPFACIQCPTLIIHGERDPVVPFDHALIAQQTIKTAELHPVKNAEHVALFTHLEEIRSLVGSFLKAHQADTAKT</sequence>
<dbReference type="Proteomes" id="UP000199236">
    <property type="component" value="Unassembled WGS sequence"/>
</dbReference>
<dbReference type="OrthoDB" id="9798888at2"/>
<dbReference type="RefSeq" id="WP_090071440.1">
    <property type="nucleotide sequence ID" value="NZ_FOVR01000004.1"/>
</dbReference>
<reference evidence="2 3" key="1">
    <citation type="submission" date="2016-10" db="EMBL/GenBank/DDBJ databases">
        <authorList>
            <person name="de Groot N.N."/>
        </authorList>
    </citation>
    <scope>NUCLEOTIDE SEQUENCE [LARGE SCALE GENOMIC DNA]</scope>
    <source>
        <strain evidence="2 3">CGMCC 1.9157</strain>
    </source>
</reference>
<gene>
    <name evidence="2" type="ORF">SAMN04488056_10445</name>
</gene>
<dbReference type="InterPro" id="IPR000073">
    <property type="entry name" value="AB_hydrolase_1"/>
</dbReference>
<accession>A0A1I5FHR8</accession>
<evidence type="ECO:0000313" key="2">
    <source>
        <dbReference type="EMBL" id="SFO23280.1"/>
    </source>
</evidence>
<keyword evidence="3" id="KW-1185">Reference proteome</keyword>
<dbReference type="Gene3D" id="3.40.50.1820">
    <property type="entry name" value="alpha/beta hydrolase"/>
    <property type="match status" value="1"/>
</dbReference>
<dbReference type="SUPFAM" id="SSF53474">
    <property type="entry name" value="alpha/beta-Hydrolases"/>
    <property type="match status" value="1"/>
</dbReference>
<dbReference type="Pfam" id="PF12697">
    <property type="entry name" value="Abhydrolase_6"/>
    <property type="match status" value="1"/>
</dbReference>
<dbReference type="AlphaFoldDB" id="A0A1I5FHR8"/>
<dbReference type="InterPro" id="IPR050471">
    <property type="entry name" value="AB_hydrolase"/>
</dbReference>
<dbReference type="STRING" id="655353.SAMN04488056_10445"/>